<comment type="function">
    <text evidence="1">Required for O(2)-independent ubiquinone (coenzyme Q) biosynthesis. Likely functions as an accessory factor.</text>
</comment>
<evidence type="ECO:0000313" key="4">
    <source>
        <dbReference type="Proteomes" id="UP001201273"/>
    </source>
</evidence>
<evidence type="ECO:0000313" key="3">
    <source>
        <dbReference type="EMBL" id="MCE2593728.1"/>
    </source>
</evidence>
<comment type="pathway">
    <text evidence="1">Cofactor biosynthesis; ubiquinone biosynthesis.</text>
</comment>
<dbReference type="InterPro" id="IPR016830">
    <property type="entry name" value="UbiT"/>
</dbReference>
<keyword evidence="4" id="KW-1185">Reference proteome</keyword>
<feature type="domain" description="SCP2" evidence="2">
    <location>
        <begin position="38"/>
        <end position="134"/>
    </location>
</feature>
<evidence type="ECO:0000256" key="1">
    <source>
        <dbReference type="HAMAP-Rule" id="MF_02231"/>
    </source>
</evidence>
<comment type="similarity">
    <text evidence="1">Belongs to the UbiT family.</text>
</comment>
<dbReference type="HAMAP" id="MF_02231">
    <property type="entry name" value="UbiT"/>
    <property type="match status" value="1"/>
</dbReference>
<comment type="caution">
    <text evidence="3">The sequence shown here is derived from an EMBL/GenBank/DDBJ whole genome shotgun (WGS) entry which is preliminary data.</text>
</comment>
<dbReference type="PIRSF" id="PIRSF025550">
    <property type="entry name" value="UCP025550_lpd_carrier"/>
    <property type="match status" value="1"/>
</dbReference>
<keyword evidence="1" id="KW-0831">Ubiquinone biosynthesis</keyword>
<protein>
    <recommendedName>
        <fullName evidence="1">Ubiquinone biosynthesis accessory factor UbiT</fullName>
    </recommendedName>
</protein>
<dbReference type="InterPro" id="IPR003033">
    <property type="entry name" value="SCP2_sterol-bd_dom"/>
</dbReference>
<dbReference type="Gene3D" id="3.30.1050.10">
    <property type="entry name" value="SCP2 sterol-binding domain"/>
    <property type="match status" value="1"/>
</dbReference>
<dbReference type="InterPro" id="IPR036527">
    <property type="entry name" value="SCP2_sterol-bd_dom_sf"/>
</dbReference>
<sequence>MFDQLQQQLIKLGPQLLRVPAQAMPFPLQRVCLENALNRALATSIEDEELAFLADKWLKVTVTDLDVSWCMTLKGQKILVAAPQQAADVSFMGALNDLILIAGRKEDADTLFFQRRLQIEGDTELGLEVKNLLDGFDMALLPKPALHGIAKLAEFIAQGSATRFTVSP</sequence>
<dbReference type="RefSeq" id="WP_233051315.1">
    <property type="nucleotide sequence ID" value="NZ_JAIMJA010000002.1"/>
</dbReference>
<dbReference type="PANTHER" id="PTHR10094:SF25">
    <property type="entry name" value="SCP2 STEROL-BINDING DOMAIN-CONTAINING PROTEIN 1"/>
    <property type="match status" value="1"/>
</dbReference>
<evidence type="ECO:0000259" key="2">
    <source>
        <dbReference type="Pfam" id="PF02036"/>
    </source>
</evidence>
<dbReference type="Proteomes" id="UP001201273">
    <property type="component" value="Unassembled WGS sequence"/>
</dbReference>
<proteinExistence type="inferred from homology"/>
<gene>
    <name evidence="1" type="primary">ubiT</name>
    <name evidence="3" type="ORF">K6Y31_02725</name>
</gene>
<dbReference type="PANTHER" id="PTHR10094">
    <property type="entry name" value="STEROL CARRIER PROTEIN 2 SCP-2 FAMILY PROTEIN"/>
    <property type="match status" value="1"/>
</dbReference>
<dbReference type="SUPFAM" id="SSF55718">
    <property type="entry name" value="SCP-like"/>
    <property type="match status" value="1"/>
</dbReference>
<accession>A0ABS8W5D0</accession>
<organism evidence="3 4">
    <name type="scientific">Motilimonas cestriensis</name>
    <dbReference type="NCBI Taxonomy" id="2742685"/>
    <lineage>
        <taxon>Bacteria</taxon>
        <taxon>Pseudomonadati</taxon>
        <taxon>Pseudomonadota</taxon>
        <taxon>Gammaproteobacteria</taxon>
        <taxon>Alteromonadales</taxon>
        <taxon>Alteromonadales genera incertae sedis</taxon>
        <taxon>Motilimonas</taxon>
    </lineage>
</organism>
<reference evidence="3 4" key="1">
    <citation type="journal article" date="2022" name="Environ. Microbiol. Rep.">
        <title>Eco-phylogenetic analyses reveal divergent evolution of vitamin B12 metabolism in the marine bacterial family 'Psychromonadaceae'.</title>
        <authorList>
            <person name="Jin X."/>
            <person name="Yang Y."/>
            <person name="Cao H."/>
            <person name="Gao B."/>
            <person name="Zhao Z."/>
        </authorList>
    </citation>
    <scope>NUCLEOTIDE SEQUENCE [LARGE SCALE GENOMIC DNA]</scope>
    <source>
        <strain evidence="3 4">MKS20</strain>
    </source>
</reference>
<dbReference type="Pfam" id="PF02036">
    <property type="entry name" value="SCP2"/>
    <property type="match status" value="1"/>
</dbReference>
<name>A0ABS8W5D0_9GAMM</name>
<dbReference type="EMBL" id="JAIMJA010000002">
    <property type="protein sequence ID" value="MCE2593728.1"/>
    <property type="molecule type" value="Genomic_DNA"/>
</dbReference>